<accession>A0A940DET1</accession>
<evidence type="ECO:0000313" key="5">
    <source>
        <dbReference type="Proteomes" id="UP000727857"/>
    </source>
</evidence>
<dbReference type="PROSITE" id="PS51257">
    <property type="entry name" value="PROKAR_LIPOPROTEIN"/>
    <property type="match status" value="1"/>
</dbReference>
<dbReference type="SUPFAM" id="SSF53850">
    <property type="entry name" value="Periplasmic binding protein-like II"/>
    <property type="match status" value="2"/>
</dbReference>
<proteinExistence type="predicted"/>
<reference evidence="4" key="2">
    <citation type="journal article" date="2021" name="PeerJ">
        <title>Extensive microbial diversity within the chicken gut microbiome revealed by metagenomics and culture.</title>
        <authorList>
            <person name="Gilroy R."/>
            <person name="Ravi A."/>
            <person name="Getino M."/>
            <person name="Pursley I."/>
            <person name="Horton D.L."/>
            <person name="Alikhan N.F."/>
            <person name="Baker D."/>
            <person name="Gharbi K."/>
            <person name="Hall N."/>
            <person name="Watson M."/>
            <person name="Adriaenssens E.M."/>
            <person name="Foster-Nyarko E."/>
            <person name="Jarju S."/>
            <person name="Secka A."/>
            <person name="Antonio M."/>
            <person name="Oren A."/>
            <person name="Chaudhuri R.R."/>
            <person name="La Ragione R."/>
            <person name="Hildebrand F."/>
            <person name="Pallen M.J."/>
        </authorList>
    </citation>
    <scope>NUCLEOTIDE SEQUENCE</scope>
    <source>
        <strain evidence="4">517</strain>
    </source>
</reference>
<dbReference type="PANTHER" id="PTHR35936">
    <property type="entry name" value="MEMBRANE-BOUND LYTIC MUREIN TRANSGLYCOSYLASE F"/>
    <property type="match status" value="1"/>
</dbReference>
<evidence type="ECO:0000256" key="2">
    <source>
        <dbReference type="SAM" id="SignalP"/>
    </source>
</evidence>
<feature type="signal peptide" evidence="2">
    <location>
        <begin position="1"/>
        <end position="23"/>
    </location>
</feature>
<dbReference type="AlphaFoldDB" id="A0A940DET1"/>
<organism evidence="4 5">
    <name type="scientific">Candidatus Stercoripulliclostridium pullicola</name>
    <dbReference type="NCBI Taxonomy" id="2840953"/>
    <lineage>
        <taxon>Bacteria</taxon>
        <taxon>Bacillati</taxon>
        <taxon>Bacillota</taxon>
        <taxon>Clostridia</taxon>
        <taxon>Eubacteriales</taxon>
        <taxon>Candidatus Stercoripulliclostridium</taxon>
    </lineage>
</organism>
<evidence type="ECO:0000259" key="3">
    <source>
        <dbReference type="Pfam" id="PF00497"/>
    </source>
</evidence>
<dbReference type="EMBL" id="JADINF010000017">
    <property type="protein sequence ID" value="MBO8423525.1"/>
    <property type="molecule type" value="Genomic_DNA"/>
</dbReference>
<name>A0A940DET1_9FIRM</name>
<dbReference type="Proteomes" id="UP000727857">
    <property type="component" value="Unassembled WGS sequence"/>
</dbReference>
<keyword evidence="1 2" id="KW-0732">Signal</keyword>
<gene>
    <name evidence="4" type="ORF">IAB16_00670</name>
</gene>
<evidence type="ECO:0000256" key="1">
    <source>
        <dbReference type="ARBA" id="ARBA00022729"/>
    </source>
</evidence>
<protein>
    <submittedName>
        <fullName evidence="4">Transporter substrate-binding domain-containing protein</fullName>
    </submittedName>
</protein>
<evidence type="ECO:0000313" key="4">
    <source>
        <dbReference type="EMBL" id="MBO8423525.1"/>
    </source>
</evidence>
<dbReference type="InterPro" id="IPR001638">
    <property type="entry name" value="Solute-binding_3/MltF_N"/>
</dbReference>
<comment type="caution">
    <text evidence="4">The sequence shown here is derived from an EMBL/GenBank/DDBJ whole genome shotgun (WGS) entry which is preliminary data.</text>
</comment>
<dbReference type="Gene3D" id="3.40.190.10">
    <property type="entry name" value="Periplasmic binding protein-like II"/>
    <property type="match status" value="4"/>
</dbReference>
<feature type="domain" description="Solute-binding protein family 3/N-terminal" evidence="3">
    <location>
        <begin position="158"/>
        <end position="263"/>
    </location>
</feature>
<dbReference type="PANTHER" id="PTHR35936:SF34">
    <property type="entry name" value="ABC TRANSPORTER EXTRACELLULAR-BINDING PROTEIN YCKB-RELATED"/>
    <property type="match status" value="1"/>
</dbReference>
<dbReference type="Pfam" id="PF00497">
    <property type="entry name" value="SBP_bac_3"/>
    <property type="match status" value="1"/>
</dbReference>
<reference evidence="4" key="1">
    <citation type="submission" date="2020-10" db="EMBL/GenBank/DDBJ databases">
        <authorList>
            <person name="Gilroy R."/>
        </authorList>
    </citation>
    <scope>NUCLEOTIDE SEQUENCE</scope>
    <source>
        <strain evidence="4">517</strain>
    </source>
</reference>
<sequence>MKKILTVLIIVVLCVATVLTAVACTSSELNFGKKLVKTNAMIDILTELTSKTADVGIMDSIMANYYLTINPTYASQLQLVEGLVLAEEEYGIAARKNAKSTIYKVNYALKALKADGTVNEIAAKYGLVNELVIDGNADIGSEPTDADWSEIVADGKIKIGYTVFAPIAYTDTNGKLIGFDTELAEAVAEYYGLTAEFVEIQWDSKTMELESKSIDLIWNGMTITDEIQATCEISIPYLQNRQVAVIRKADADKYTKDTSTMSDAVIAAESGSAGQAVVEK</sequence>
<feature type="chain" id="PRO_5037621737" evidence="2">
    <location>
        <begin position="24"/>
        <end position="280"/>
    </location>
</feature>